<gene>
    <name evidence="2" type="ORF">FH752_08920</name>
</gene>
<proteinExistence type="predicted"/>
<evidence type="ECO:0000313" key="3">
    <source>
        <dbReference type="Proteomes" id="UP000431462"/>
    </source>
</evidence>
<sequence>MDGILGSDIDRQALEAAVSRVHSETSKAETQLKDLKALRRDLAGLSASIDLDKFPAGARVAAKKQFSALFHQLSATRAKIDRSIDELEELIRKLEEMTEGLDLATTTDVLDLCSDEGLDSLVIPLCKHPISRRELKRRIQFASEIRDIATAAQINFEALTEHINDPSALLKSCIAQTKTAHTTGGITP</sequence>
<evidence type="ECO:0000256" key="1">
    <source>
        <dbReference type="SAM" id="Coils"/>
    </source>
</evidence>
<reference evidence="2 3" key="1">
    <citation type="submission" date="2019-06" db="EMBL/GenBank/DDBJ databases">
        <title>Enrichment of Autotrophic Halophilic Microorganisms from Red Sea Brine Pool Using Microbial Electrosynthesis System.</title>
        <authorList>
            <person name="Alqahtani M.F."/>
            <person name="Bajracharya S."/>
            <person name="Katuri K.P."/>
            <person name="Ali M."/>
            <person name="Saikaly P.E."/>
        </authorList>
    </citation>
    <scope>NUCLEOTIDE SEQUENCE [LARGE SCALE GENOMIC DNA]</scope>
    <source>
        <strain evidence="2">MES15</strain>
    </source>
</reference>
<keyword evidence="1" id="KW-0175">Coiled coil</keyword>
<accession>A0A844HUW5</accession>
<comment type="caution">
    <text evidence="2">The sequence shown here is derived from an EMBL/GenBank/DDBJ whole genome shotgun (WGS) entry which is preliminary data.</text>
</comment>
<organism evidence="2 3">
    <name type="scientific">Marinobacter adhaerens</name>
    <dbReference type="NCBI Taxonomy" id="1033846"/>
    <lineage>
        <taxon>Bacteria</taxon>
        <taxon>Pseudomonadati</taxon>
        <taxon>Pseudomonadota</taxon>
        <taxon>Gammaproteobacteria</taxon>
        <taxon>Pseudomonadales</taxon>
        <taxon>Marinobacteraceae</taxon>
        <taxon>Marinobacter</taxon>
    </lineage>
</organism>
<protein>
    <submittedName>
        <fullName evidence="2">Uncharacterized protein</fullName>
    </submittedName>
</protein>
<feature type="coiled-coil region" evidence="1">
    <location>
        <begin position="73"/>
        <end position="107"/>
    </location>
</feature>
<dbReference type="EMBL" id="VENC01000008">
    <property type="protein sequence ID" value="MTI98729.1"/>
    <property type="molecule type" value="Genomic_DNA"/>
</dbReference>
<dbReference type="Proteomes" id="UP000431462">
    <property type="component" value="Unassembled WGS sequence"/>
</dbReference>
<name>A0A844HUW5_9GAMM</name>
<evidence type="ECO:0000313" key="2">
    <source>
        <dbReference type="EMBL" id="MTI98729.1"/>
    </source>
</evidence>
<dbReference type="AlphaFoldDB" id="A0A844HUW5"/>